<dbReference type="EMBL" id="CAADRA010000461">
    <property type="protein sequence ID" value="VFT80221.1"/>
    <property type="molecule type" value="Genomic_DNA"/>
</dbReference>
<reference evidence="3 4" key="1">
    <citation type="submission" date="2019-03" db="EMBL/GenBank/DDBJ databases">
        <authorList>
            <person name="Gaulin E."/>
            <person name="Dumas B."/>
        </authorList>
    </citation>
    <scope>NUCLEOTIDE SEQUENCE [LARGE SCALE GENOMIC DNA]</scope>
    <source>
        <strain evidence="3">CBS 568.67</strain>
    </source>
</reference>
<evidence type="ECO:0000313" key="4">
    <source>
        <dbReference type="Proteomes" id="UP000332933"/>
    </source>
</evidence>
<sequence length="371" mass="42843">MLPTKGNEDESVRRQRRAYFRDKQRLHRQREKDELMRLRAEYAVLARELQAFQLPPRSADISASMSGHDDHFRLSWQEIAHVFRTELDRAGSERAHLRNKTIVTLECIHALHRVVLAARRRPTATSLSPHWCDPTHAVLPSRPDARATAKDWFMRQMYHNTDRVFHGFPSTKGPTDSVNVIDVQYAGPTYLHSIEQSQTTFGVSLEAVVDVLRQRLHTFWPLPLPVHLTVETTDNTNFYRVPLPFEGHTCLLHGWFSERDRCVMVFRRVQEDDADPRHPVNEKHSMEWIDIRRVSATQTTMRVFSSTVTSVASLDQLARANGLDLSHQHPQTRTKLQQLLVARGYQSSEEFHALLNHVLQKTNDVASCTVV</sequence>
<proteinExistence type="predicted"/>
<accession>A0A485KD69</accession>
<reference evidence="2" key="2">
    <citation type="submission" date="2019-06" db="EMBL/GenBank/DDBJ databases">
        <title>Genomics analysis of Aphanomyces spp. identifies a new class of oomycete effector associated with host adaptation.</title>
        <authorList>
            <person name="Gaulin E."/>
        </authorList>
    </citation>
    <scope>NUCLEOTIDE SEQUENCE</scope>
    <source>
        <strain evidence="2">CBS 578.67</strain>
    </source>
</reference>
<organism evidence="3 4">
    <name type="scientific">Aphanomyces stellatus</name>
    <dbReference type="NCBI Taxonomy" id="120398"/>
    <lineage>
        <taxon>Eukaryota</taxon>
        <taxon>Sar</taxon>
        <taxon>Stramenopiles</taxon>
        <taxon>Oomycota</taxon>
        <taxon>Saprolegniomycetes</taxon>
        <taxon>Saprolegniales</taxon>
        <taxon>Verrucalvaceae</taxon>
        <taxon>Aphanomyces</taxon>
    </lineage>
</organism>
<dbReference type="AlphaFoldDB" id="A0A485KD69"/>
<dbReference type="Proteomes" id="UP000332933">
    <property type="component" value="Unassembled WGS sequence"/>
</dbReference>
<name>A0A485KD69_9STRA</name>
<dbReference type="EMBL" id="VJMH01000461">
    <property type="protein sequence ID" value="KAF0716070.1"/>
    <property type="molecule type" value="Genomic_DNA"/>
</dbReference>
<keyword evidence="1" id="KW-0175">Coiled coil</keyword>
<keyword evidence="4" id="KW-1185">Reference proteome</keyword>
<feature type="coiled-coil region" evidence="1">
    <location>
        <begin position="21"/>
        <end position="48"/>
    </location>
</feature>
<gene>
    <name evidence="3" type="primary">Aste57867_3041</name>
    <name evidence="2" type="ORF">As57867_003032</name>
    <name evidence="3" type="ORF">ASTE57867_3041</name>
</gene>
<evidence type="ECO:0000256" key="1">
    <source>
        <dbReference type="SAM" id="Coils"/>
    </source>
</evidence>
<evidence type="ECO:0000313" key="3">
    <source>
        <dbReference type="EMBL" id="VFT80221.1"/>
    </source>
</evidence>
<protein>
    <submittedName>
        <fullName evidence="3">Aste57867_3041 protein</fullName>
    </submittedName>
</protein>
<evidence type="ECO:0000313" key="2">
    <source>
        <dbReference type="EMBL" id="KAF0716070.1"/>
    </source>
</evidence>